<dbReference type="Proteomes" id="UP001556631">
    <property type="component" value="Unassembled WGS sequence"/>
</dbReference>
<proteinExistence type="predicted"/>
<dbReference type="CDD" id="cd03784">
    <property type="entry name" value="GT1_Gtf-like"/>
    <property type="match status" value="1"/>
</dbReference>
<dbReference type="InterPro" id="IPR050426">
    <property type="entry name" value="Glycosyltransferase_28"/>
</dbReference>
<feature type="domain" description="Erythromycin biosynthesis protein CIII-like C-terminal" evidence="2">
    <location>
        <begin position="303"/>
        <end position="395"/>
    </location>
</feature>
<evidence type="ECO:0000259" key="1">
    <source>
        <dbReference type="Pfam" id="PF03033"/>
    </source>
</evidence>
<dbReference type="Pfam" id="PF03033">
    <property type="entry name" value="Glyco_transf_28"/>
    <property type="match status" value="1"/>
</dbReference>
<organism evidence="3 4">
    <name type="scientific">Nocardioides eburneus</name>
    <dbReference type="NCBI Taxonomy" id="3231482"/>
    <lineage>
        <taxon>Bacteria</taxon>
        <taxon>Bacillati</taxon>
        <taxon>Actinomycetota</taxon>
        <taxon>Actinomycetes</taxon>
        <taxon>Propionibacteriales</taxon>
        <taxon>Nocardioidaceae</taxon>
        <taxon>Nocardioides</taxon>
    </lineage>
</organism>
<dbReference type="InterPro" id="IPR010610">
    <property type="entry name" value="EryCIII-like_C"/>
</dbReference>
<evidence type="ECO:0000259" key="2">
    <source>
        <dbReference type="Pfam" id="PF06722"/>
    </source>
</evidence>
<accession>A0ABV3SW29</accession>
<gene>
    <name evidence="3" type="ORF">AB3X52_05890</name>
</gene>
<dbReference type="InterPro" id="IPR002213">
    <property type="entry name" value="UDP_glucos_trans"/>
</dbReference>
<reference evidence="3 4" key="1">
    <citation type="submission" date="2024-07" db="EMBL/GenBank/DDBJ databases">
        <authorList>
            <person name="Lee S."/>
            <person name="Kang M."/>
        </authorList>
    </citation>
    <scope>NUCLEOTIDE SEQUENCE [LARGE SCALE GENOMIC DNA]</scope>
    <source>
        <strain evidence="3 4">DS6</strain>
    </source>
</reference>
<sequence>MKLAFALTGSRGDVQPALAVALELRRRGHDVAVGVAPNLVPLGERLGLDPVPVGLDSRDLLGSQTVQRGKRSRNPRDRVRAHRAMATHGWTELREGTLALADRLGGVDAIVVGLLGQEVGAAVAEALGCGFAALHYFPIRPNGVVPLVSRGGPVVQHALGDAVLGLRWSLTRRDENQQRAALGLPPAVVRLQDRLRDRGAVEVQAYDPVLMPGLPEQWGVDRPFVGFLSLAEEDRTALGEDTADVSDWLEAGEPPVYVGFGSMPVRDPAALLSAVSGACADLGLRALVSAGWNAFDAAAEAAGDHVKVVGPVDHVRVLPRCRAAVHHGGAGTTGATLRAQIPSVVGWYSADQPIWGRLLARAGVGTSLPVTRLDRVTLRAALAEVLEPETVARAAALGAGLAPAEVAVRAAADAVEMAG</sequence>
<evidence type="ECO:0000313" key="3">
    <source>
        <dbReference type="EMBL" id="MEX0427145.1"/>
    </source>
</evidence>
<dbReference type="PANTHER" id="PTHR48050">
    <property type="entry name" value="STEROL 3-BETA-GLUCOSYLTRANSFERASE"/>
    <property type="match status" value="1"/>
</dbReference>
<comment type="caution">
    <text evidence="3">The sequence shown here is derived from an EMBL/GenBank/DDBJ whole genome shotgun (WGS) entry which is preliminary data.</text>
</comment>
<dbReference type="RefSeq" id="WP_367992239.1">
    <property type="nucleotide sequence ID" value="NZ_JBFPJR010000007.1"/>
</dbReference>
<feature type="domain" description="Glycosyltransferase family 28 N-terminal" evidence="1">
    <location>
        <begin position="4"/>
        <end position="52"/>
    </location>
</feature>
<dbReference type="InterPro" id="IPR004276">
    <property type="entry name" value="GlycoTrans_28_N"/>
</dbReference>
<dbReference type="PANTHER" id="PTHR48050:SF13">
    <property type="entry name" value="STEROL 3-BETA-GLUCOSYLTRANSFERASE UGT80A2"/>
    <property type="match status" value="1"/>
</dbReference>
<dbReference type="Pfam" id="PF06722">
    <property type="entry name" value="EryCIII-like_C"/>
    <property type="match status" value="1"/>
</dbReference>
<evidence type="ECO:0000313" key="4">
    <source>
        <dbReference type="Proteomes" id="UP001556631"/>
    </source>
</evidence>
<dbReference type="SUPFAM" id="SSF53756">
    <property type="entry name" value="UDP-Glycosyltransferase/glycogen phosphorylase"/>
    <property type="match status" value="1"/>
</dbReference>
<protein>
    <submittedName>
        <fullName evidence="3">Glycosyltransferase</fullName>
    </submittedName>
</protein>
<dbReference type="Gene3D" id="3.40.50.2000">
    <property type="entry name" value="Glycogen Phosphorylase B"/>
    <property type="match status" value="2"/>
</dbReference>
<keyword evidence="4" id="KW-1185">Reference proteome</keyword>
<dbReference type="EMBL" id="JBFPJR010000007">
    <property type="protein sequence ID" value="MEX0427145.1"/>
    <property type="molecule type" value="Genomic_DNA"/>
</dbReference>
<name>A0ABV3SW29_9ACTN</name>